<sequence>MVRWGNVCVAGSLCAGIRVVVSAKGQWSVSASSGKRGQGRAFAKKDRGRTRQKHKKAVRGEGEMESRARRNRTRNNKKQHHEEEGYSRSSYARESWIPGGRGAQARCSTPSRIRLDDIAFDAKAADHPSRYCPNPKACAAMAQRVRGTTRERGRGCDDVFAALGWAGDLDGSKGARAWECYT</sequence>
<feature type="compositionally biased region" description="Polar residues" evidence="1">
    <location>
        <begin position="26"/>
        <end position="35"/>
    </location>
</feature>
<evidence type="ECO:0000313" key="4">
    <source>
        <dbReference type="Proteomes" id="UP000076532"/>
    </source>
</evidence>
<evidence type="ECO:0000256" key="1">
    <source>
        <dbReference type="SAM" id="MobiDB-lite"/>
    </source>
</evidence>
<proteinExistence type="predicted"/>
<reference evidence="3 4" key="1">
    <citation type="journal article" date="2016" name="Mol. Biol. Evol.">
        <title>Comparative Genomics of Early-Diverging Mushroom-Forming Fungi Provides Insights into the Origins of Lignocellulose Decay Capabilities.</title>
        <authorList>
            <person name="Nagy L.G."/>
            <person name="Riley R."/>
            <person name="Tritt A."/>
            <person name="Adam C."/>
            <person name="Daum C."/>
            <person name="Floudas D."/>
            <person name="Sun H."/>
            <person name="Yadav J.S."/>
            <person name="Pangilinan J."/>
            <person name="Larsson K.H."/>
            <person name="Matsuura K."/>
            <person name="Barry K."/>
            <person name="Labutti K."/>
            <person name="Kuo R."/>
            <person name="Ohm R.A."/>
            <person name="Bhattacharya S.S."/>
            <person name="Shirouzu T."/>
            <person name="Yoshinaga Y."/>
            <person name="Martin F.M."/>
            <person name="Grigoriev I.V."/>
            <person name="Hibbett D.S."/>
        </authorList>
    </citation>
    <scope>NUCLEOTIDE SEQUENCE [LARGE SCALE GENOMIC DNA]</scope>
    <source>
        <strain evidence="3 4">CBS 109695</strain>
    </source>
</reference>
<gene>
    <name evidence="3" type="ORF">FIBSPDRAFT_901226</name>
</gene>
<feature type="compositionally biased region" description="Basic residues" evidence="1">
    <location>
        <begin position="69"/>
        <end position="79"/>
    </location>
</feature>
<dbReference type="Proteomes" id="UP000076532">
    <property type="component" value="Unassembled WGS sequence"/>
</dbReference>
<dbReference type="EMBL" id="KV417720">
    <property type="protein sequence ID" value="KZP08500.1"/>
    <property type="molecule type" value="Genomic_DNA"/>
</dbReference>
<evidence type="ECO:0000313" key="3">
    <source>
        <dbReference type="EMBL" id="KZP08500.1"/>
    </source>
</evidence>
<organism evidence="3 4">
    <name type="scientific">Athelia psychrophila</name>
    <dbReference type="NCBI Taxonomy" id="1759441"/>
    <lineage>
        <taxon>Eukaryota</taxon>
        <taxon>Fungi</taxon>
        <taxon>Dikarya</taxon>
        <taxon>Basidiomycota</taxon>
        <taxon>Agaricomycotina</taxon>
        <taxon>Agaricomycetes</taxon>
        <taxon>Agaricomycetidae</taxon>
        <taxon>Atheliales</taxon>
        <taxon>Atheliaceae</taxon>
        <taxon>Athelia</taxon>
    </lineage>
</organism>
<feature type="region of interest" description="Disordered" evidence="1">
    <location>
        <begin position="26"/>
        <end position="90"/>
    </location>
</feature>
<evidence type="ECO:0000256" key="2">
    <source>
        <dbReference type="SAM" id="SignalP"/>
    </source>
</evidence>
<keyword evidence="2" id="KW-0732">Signal</keyword>
<dbReference type="AlphaFoldDB" id="A0A165XFP3"/>
<feature type="compositionally biased region" description="Basic and acidic residues" evidence="1">
    <location>
        <begin position="58"/>
        <end position="68"/>
    </location>
</feature>
<accession>A0A165XFP3</accession>
<feature type="compositionally biased region" description="Basic residues" evidence="1">
    <location>
        <begin position="46"/>
        <end position="57"/>
    </location>
</feature>
<keyword evidence="4" id="KW-1185">Reference proteome</keyword>
<protein>
    <submittedName>
        <fullName evidence="3">Uncharacterized protein</fullName>
    </submittedName>
</protein>
<feature type="signal peptide" evidence="2">
    <location>
        <begin position="1"/>
        <end position="22"/>
    </location>
</feature>
<name>A0A165XFP3_9AGAM</name>
<feature type="chain" id="PRO_5007868864" evidence="2">
    <location>
        <begin position="23"/>
        <end position="182"/>
    </location>
</feature>